<dbReference type="InterPro" id="IPR011990">
    <property type="entry name" value="TPR-like_helical_dom_sf"/>
</dbReference>
<reference evidence="8 9" key="1">
    <citation type="submission" date="2021-02" db="EMBL/GenBank/DDBJ databases">
        <title>Bacillus sp. RD4P76, an endophyte from a halophyte.</title>
        <authorList>
            <person name="Sun J.-Q."/>
        </authorList>
    </citation>
    <scope>NUCLEOTIDE SEQUENCE [LARGE SCALE GENOMIC DNA]</scope>
    <source>
        <strain evidence="8 9">RD4P76</strain>
    </source>
</reference>
<organism evidence="8 9">
    <name type="scientific">Bacillus suaedaesalsae</name>
    <dbReference type="NCBI Taxonomy" id="2810349"/>
    <lineage>
        <taxon>Bacteria</taxon>
        <taxon>Bacillati</taxon>
        <taxon>Bacillota</taxon>
        <taxon>Bacilli</taxon>
        <taxon>Bacillales</taxon>
        <taxon>Bacillaceae</taxon>
        <taxon>Bacillus</taxon>
    </lineage>
</organism>
<evidence type="ECO:0000259" key="7">
    <source>
        <dbReference type="PROSITE" id="PS50076"/>
    </source>
</evidence>
<gene>
    <name evidence="8" type="ORF">JR050_02760</name>
</gene>
<dbReference type="SUPFAM" id="SSF48452">
    <property type="entry name" value="TPR-like"/>
    <property type="match status" value="1"/>
</dbReference>
<feature type="repeat" description="TPR" evidence="5">
    <location>
        <begin position="312"/>
        <end position="345"/>
    </location>
</feature>
<feature type="domain" description="J" evidence="7">
    <location>
        <begin position="2"/>
        <end position="53"/>
    </location>
</feature>
<dbReference type="InterPro" id="IPR001623">
    <property type="entry name" value="DnaJ_domain"/>
</dbReference>
<evidence type="ECO:0000256" key="3">
    <source>
        <dbReference type="ARBA" id="ARBA00022803"/>
    </source>
</evidence>
<dbReference type="Pfam" id="PF13181">
    <property type="entry name" value="TPR_8"/>
    <property type="match status" value="1"/>
</dbReference>
<dbReference type="Pfam" id="PF00226">
    <property type="entry name" value="DnaJ"/>
    <property type="match status" value="1"/>
</dbReference>
<evidence type="ECO:0000256" key="6">
    <source>
        <dbReference type="SAM" id="Phobius"/>
    </source>
</evidence>
<name>A0ABS2DDS8_9BACI</name>
<dbReference type="PANTHER" id="PTHR45188">
    <property type="entry name" value="DNAJ PROTEIN P58IPK HOMOLOG"/>
    <property type="match status" value="1"/>
</dbReference>
<evidence type="ECO:0000256" key="1">
    <source>
        <dbReference type="ARBA" id="ARBA00022705"/>
    </source>
</evidence>
<evidence type="ECO:0000256" key="2">
    <source>
        <dbReference type="ARBA" id="ARBA00022737"/>
    </source>
</evidence>
<keyword evidence="6" id="KW-0812">Transmembrane</keyword>
<dbReference type="InterPro" id="IPR019734">
    <property type="entry name" value="TPR_rpt"/>
</dbReference>
<dbReference type="Proteomes" id="UP001518925">
    <property type="component" value="Unassembled WGS sequence"/>
</dbReference>
<evidence type="ECO:0000313" key="8">
    <source>
        <dbReference type="EMBL" id="MBM6616604.1"/>
    </source>
</evidence>
<sequence>MSFWEILGIEPTQDHSSIKKAYAKKLKVYHPEDDPEGFQRLREAYDNAVRYAKNPPEQPTFFIDDEEIEEDEIAGTESLPKVDLFHHHEDIERVDPLKDFMEQLYSIYHDFSSRIDIEKWQELLSSEIVWDFKYNEKLTNRVLEFLMEFHYLPQNVWQLLDNIFGWRGKADELEYRFPENFITYIFRQVNHRWGLRYQFLKEQELDYDTYLGTRERALFALIDNDIENAEKLITEAYEMFSCDPDLLRMKAEYYLRVGRLEASLEAINSAIQADPTDIDSHLYKARVLFKLREQEDVIKTCEFILEYSFDNQDAITLMGKSYFELGEKEKAKKLFIQVLENDPYNIEVKTYIAQINGLLVQNLKQSPNKQNLITVQNELGKIDTFEEFWDLWFRRSWKYLVTFAGLILFLMIGLESATGLPPKDALKEVALSLISKDLELKEPIIINKLEDFERVQSEDDVVDLYHLKAEFIDMIEDDTDIPGISYLEYDQRYICVATIEDQTLIVLVDYETAQKVYQNKSLKLEGSIYEFNEELFNYTIRSLKKYRMYYEYDNTFIKDKYIGPKRETESGDMSFILFLSIIIITLFAFIMLEARRVYRAVKF</sequence>
<dbReference type="SUPFAM" id="SSF46565">
    <property type="entry name" value="Chaperone J-domain"/>
    <property type="match status" value="1"/>
</dbReference>
<dbReference type="RefSeq" id="WP_204201986.1">
    <property type="nucleotide sequence ID" value="NZ_JAFELM010000013.1"/>
</dbReference>
<protein>
    <submittedName>
        <fullName evidence="8">DnaJ domain-containing protein</fullName>
    </submittedName>
</protein>
<keyword evidence="6" id="KW-1133">Transmembrane helix</keyword>
<dbReference type="CDD" id="cd06257">
    <property type="entry name" value="DnaJ"/>
    <property type="match status" value="1"/>
</dbReference>
<dbReference type="PROSITE" id="PS50076">
    <property type="entry name" value="DNAJ_2"/>
    <property type="match status" value="1"/>
</dbReference>
<dbReference type="PROSITE" id="PS50005">
    <property type="entry name" value="TPR"/>
    <property type="match status" value="2"/>
</dbReference>
<dbReference type="Gene3D" id="1.25.40.10">
    <property type="entry name" value="Tetratricopeptide repeat domain"/>
    <property type="match status" value="1"/>
</dbReference>
<proteinExistence type="predicted"/>
<dbReference type="PANTHER" id="PTHR45188:SF2">
    <property type="entry name" value="DNAJ HOMOLOG SUBFAMILY C MEMBER 7"/>
    <property type="match status" value="1"/>
</dbReference>
<dbReference type="SMART" id="SM00028">
    <property type="entry name" value="TPR"/>
    <property type="match status" value="3"/>
</dbReference>
<keyword evidence="3 5" id="KW-0802">TPR repeat</keyword>
<keyword evidence="4" id="KW-0346">Stress response</keyword>
<dbReference type="EMBL" id="JAFELM010000013">
    <property type="protein sequence ID" value="MBM6616604.1"/>
    <property type="molecule type" value="Genomic_DNA"/>
</dbReference>
<dbReference type="SMART" id="SM00271">
    <property type="entry name" value="DnaJ"/>
    <property type="match status" value="1"/>
</dbReference>
<keyword evidence="2" id="KW-0677">Repeat</keyword>
<keyword evidence="6" id="KW-0472">Membrane</keyword>
<dbReference type="InterPro" id="IPR036869">
    <property type="entry name" value="J_dom_sf"/>
</dbReference>
<dbReference type="Gene3D" id="1.10.287.110">
    <property type="entry name" value="DnaJ domain"/>
    <property type="match status" value="1"/>
</dbReference>
<keyword evidence="9" id="KW-1185">Reference proteome</keyword>
<keyword evidence="1" id="KW-0235">DNA replication</keyword>
<feature type="transmembrane region" description="Helical" evidence="6">
    <location>
        <begin position="573"/>
        <end position="592"/>
    </location>
</feature>
<accession>A0ABS2DDS8</accession>
<evidence type="ECO:0000256" key="5">
    <source>
        <dbReference type="PROSITE-ProRule" id="PRU00339"/>
    </source>
</evidence>
<feature type="repeat" description="TPR" evidence="5">
    <location>
        <begin position="244"/>
        <end position="277"/>
    </location>
</feature>
<evidence type="ECO:0000256" key="4">
    <source>
        <dbReference type="ARBA" id="ARBA00023016"/>
    </source>
</evidence>
<comment type="caution">
    <text evidence="8">The sequence shown here is derived from an EMBL/GenBank/DDBJ whole genome shotgun (WGS) entry which is preliminary data.</text>
</comment>
<evidence type="ECO:0000313" key="9">
    <source>
        <dbReference type="Proteomes" id="UP001518925"/>
    </source>
</evidence>